<dbReference type="Pfam" id="PF02371">
    <property type="entry name" value="Transposase_20"/>
    <property type="match status" value="1"/>
</dbReference>
<evidence type="ECO:0000313" key="4">
    <source>
        <dbReference type="EMBL" id="MDO1450993.1"/>
    </source>
</evidence>
<feature type="domain" description="Transposase IS110-like N-terminal" evidence="2">
    <location>
        <begin position="8"/>
        <end position="162"/>
    </location>
</feature>
<keyword evidence="1" id="KW-0175">Coiled coil</keyword>
<feature type="domain" description="Transposase IS116/IS110/IS902 C-terminal" evidence="3">
    <location>
        <begin position="209"/>
        <end position="293"/>
    </location>
</feature>
<sequence>MSNLKQSVGIDLSKDKLDVCFSVIDTTQKVTIKATRKFANQIKGFQELNEWVIKHGDPSLPIVYVMEATGVYYEQLAWFLYRQEQKISVILPNKGRQYAQSLGLKSKNDKIDSIGLAHMGAQQSLSLWQPMSKVFCHLRTLTREHENLQQSKNVLNNQLHALAHAQFESKPTQKRLQAMVNLIDKQIESIRQEITLVVESDAALKRKLHYITQIKGIGLLTAVTVISETNGFALFENQKQLISYAGYDVIEKQSGKRIGKTKISKKGNYRIRRILHLPSFNVVRYEGGMFKTFFDRLINNGKKKMQTYVAIQKKLLVLMYTLWKKDIPYNAHHEIKTASGNNEPKPLFPVVFEKNQVAMVEKKEVAPTSRATQDELPCNKSPQALFPVEQSY</sequence>
<dbReference type="NCBIfam" id="NF033542">
    <property type="entry name" value="transpos_IS110"/>
    <property type="match status" value="1"/>
</dbReference>
<dbReference type="EMBL" id="JAUKPO010000040">
    <property type="protein sequence ID" value="MDO1450993.1"/>
    <property type="molecule type" value="Genomic_DNA"/>
</dbReference>
<dbReference type="PANTHER" id="PTHR33055">
    <property type="entry name" value="TRANSPOSASE FOR INSERTION SEQUENCE ELEMENT IS1111A"/>
    <property type="match status" value="1"/>
</dbReference>
<protein>
    <submittedName>
        <fullName evidence="4">IS110 family transposase</fullName>
    </submittedName>
</protein>
<dbReference type="InterPro" id="IPR047650">
    <property type="entry name" value="Transpos_IS110"/>
</dbReference>
<name>A0ABT8RFW4_9BACT</name>
<dbReference type="InterPro" id="IPR002525">
    <property type="entry name" value="Transp_IS110-like_N"/>
</dbReference>
<dbReference type="RefSeq" id="WP_302041793.1">
    <property type="nucleotide sequence ID" value="NZ_JAUKPO010000040.1"/>
</dbReference>
<dbReference type="Pfam" id="PF01548">
    <property type="entry name" value="DEDD_Tnp_IS110"/>
    <property type="match status" value="1"/>
</dbReference>
<organism evidence="4 5">
    <name type="scientific">Rhodocytophaga aerolata</name>
    <dbReference type="NCBI Taxonomy" id="455078"/>
    <lineage>
        <taxon>Bacteria</taxon>
        <taxon>Pseudomonadati</taxon>
        <taxon>Bacteroidota</taxon>
        <taxon>Cytophagia</taxon>
        <taxon>Cytophagales</taxon>
        <taxon>Rhodocytophagaceae</taxon>
        <taxon>Rhodocytophaga</taxon>
    </lineage>
</organism>
<evidence type="ECO:0000259" key="2">
    <source>
        <dbReference type="Pfam" id="PF01548"/>
    </source>
</evidence>
<feature type="coiled-coil region" evidence="1">
    <location>
        <begin position="138"/>
        <end position="165"/>
    </location>
</feature>
<proteinExistence type="predicted"/>
<gene>
    <name evidence="4" type="ORF">Q0590_32260</name>
</gene>
<dbReference type="PANTHER" id="PTHR33055:SF3">
    <property type="entry name" value="PUTATIVE TRANSPOSASE FOR IS117-RELATED"/>
    <property type="match status" value="1"/>
</dbReference>
<accession>A0ABT8RFW4</accession>
<comment type="caution">
    <text evidence="4">The sequence shown here is derived from an EMBL/GenBank/DDBJ whole genome shotgun (WGS) entry which is preliminary data.</text>
</comment>
<reference evidence="4" key="1">
    <citation type="submission" date="2023-07" db="EMBL/GenBank/DDBJ databases">
        <title>The genome sequence of Rhodocytophaga aerolata KACC 12507.</title>
        <authorList>
            <person name="Zhang X."/>
        </authorList>
    </citation>
    <scope>NUCLEOTIDE SEQUENCE</scope>
    <source>
        <strain evidence="4">KACC 12507</strain>
    </source>
</reference>
<dbReference type="Proteomes" id="UP001168528">
    <property type="component" value="Unassembled WGS sequence"/>
</dbReference>
<dbReference type="InterPro" id="IPR003346">
    <property type="entry name" value="Transposase_20"/>
</dbReference>
<evidence type="ECO:0000259" key="3">
    <source>
        <dbReference type="Pfam" id="PF02371"/>
    </source>
</evidence>
<evidence type="ECO:0000256" key="1">
    <source>
        <dbReference type="SAM" id="Coils"/>
    </source>
</evidence>
<keyword evidence="5" id="KW-1185">Reference proteome</keyword>
<evidence type="ECO:0000313" key="5">
    <source>
        <dbReference type="Proteomes" id="UP001168528"/>
    </source>
</evidence>